<dbReference type="RefSeq" id="WP_118895352.1">
    <property type="nucleotide sequence ID" value="NZ_CP019292.1"/>
</dbReference>
<organism evidence="1 2">
    <name type="scientific">Vibrio vulnificus</name>
    <dbReference type="NCBI Taxonomy" id="672"/>
    <lineage>
        <taxon>Bacteria</taxon>
        <taxon>Pseudomonadati</taxon>
        <taxon>Pseudomonadota</taxon>
        <taxon>Gammaproteobacteria</taxon>
        <taxon>Vibrionales</taxon>
        <taxon>Vibrionaceae</taxon>
        <taxon>Vibrio</taxon>
    </lineage>
</organism>
<evidence type="ECO:0000313" key="2">
    <source>
        <dbReference type="Proteomes" id="UP000263418"/>
    </source>
</evidence>
<accession>A0AAN1PVV9</accession>
<gene>
    <name evidence="1" type="ORF">FORC53_5356</name>
</gene>
<dbReference type="Proteomes" id="UP000263418">
    <property type="component" value="Chromosome 3"/>
</dbReference>
<protein>
    <submittedName>
        <fullName evidence="1">Uncharacterized protein</fullName>
    </submittedName>
</protein>
<name>A0AAN1PVV9_VIBVL</name>
<dbReference type="EMBL" id="CP019292">
    <property type="protein sequence ID" value="AXX63695.1"/>
    <property type="molecule type" value="Genomic_DNA"/>
</dbReference>
<proteinExistence type="predicted"/>
<sequence length="226" mass="25633">MVKISAEQWALAALIGEARRRSNENKRNISRDRGRDKNILNDLMGSIGELIAIKWFGQYLSNDEKINAIKNMFSLGGGSKHTYADLFLDIHPGRLRIDVKTFDCAPNKRFFAINKKKHMKLLGRCDGYACLLLPRLSHQAAFIPFVPYDDVSKWELKSLGGYGDPSHNIAITEFIKKYSSTEISLKDLQAFSRYQDSDIKSKLSSSETINKFLSLCPEAAFLLIKH</sequence>
<reference evidence="1 2" key="1">
    <citation type="submission" date="2017-03" db="EMBL/GenBank/DDBJ databases">
        <title>Complete Genome Sequence of Vibrio vulnificus FORC_053.</title>
        <authorList>
            <consortium name="Food-borne Pathogen Omics Research Center"/>
            <person name="Chung H.Y."/>
            <person name="Na E.J."/>
            <person name="Song J.S."/>
            <person name="Kim H."/>
            <person name="Lee J.-H."/>
            <person name="Ryu S."/>
            <person name="Choi S.H."/>
        </authorList>
    </citation>
    <scope>NUCLEOTIDE SEQUENCE [LARGE SCALE GENOMIC DNA]</scope>
    <source>
        <strain evidence="1 2">FORC_053</strain>
    </source>
</reference>
<evidence type="ECO:0000313" key="1">
    <source>
        <dbReference type="EMBL" id="AXX63695.1"/>
    </source>
</evidence>
<dbReference type="AlphaFoldDB" id="A0AAN1PVV9"/>